<proteinExistence type="predicted"/>
<accession>A0A498HE81</accession>
<dbReference type="EMBL" id="RDQH01000343">
    <property type="protein sequence ID" value="RXH67441.1"/>
    <property type="molecule type" value="Genomic_DNA"/>
</dbReference>
<organism evidence="1 2">
    <name type="scientific">Malus domestica</name>
    <name type="common">Apple</name>
    <name type="synonym">Pyrus malus</name>
    <dbReference type="NCBI Taxonomy" id="3750"/>
    <lineage>
        <taxon>Eukaryota</taxon>
        <taxon>Viridiplantae</taxon>
        <taxon>Streptophyta</taxon>
        <taxon>Embryophyta</taxon>
        <taxon>Tracheophyta</taxon>
        <taxon>Spermatophyta</taxon>
        <taxon>Magnoliopsida</taxon>
        <taxon>eudicotyledons</taxon>
        <taxon>Gunneridae</taxon>
        <taxon>Pentapetalae</taxon>
        <taxon>rosids</taxon>
        <taxon>fabids</taxon>
        <taxon>Rosales</taxon>
        <taxon>Rosaceae</taxon>
        <taxon>Amygdaloideae</taxon>
        <taxon>Maleae</taxon>
        <taxon>Malus</taxon>
    </lineage>
</organism>
<evidence type="ECO:0000313" key="1">
    <source>
        <dbReference type="EMBL" id="RXH67441.1"/>
    </source>
</evidence>
<protein>
    <submittedName>
        <fullName evidence="1">Uncharacterized protein</fullName>
    </submittedName>
</protein>
<feature type="non-terminal residue" evidence="1">
    <location>
        <position position="1"/>
    </location>
</feature>
<evidence type="ECO:0000313" key="2">
    <source>
        <dbReference type="Proteomes" id="UP000290289"/>
    </source>
</evidence>
<dbReference type="Proteomes" id="UP000290289">
    <property type="component" value="Chromosome 17"/>
</dbReference>
<reference evidence="1 2" key="1">
    <citation type="submission" date="2018-10" db="EMBL/GenBank/DDBJ databases">
        <title>A high-quality apple genome assembly.</title>
        <authorList>
            <person name="Hu J."/>
        </authorList>
    </citation>
    <scope>NUCLEOTIDE SEQUENCE [LARGE SCALE GENOMIC DNA]</scope>
    <source>
        <strain evidence="2">cv. HFTH1</strain>
        <tissue evidence="1">Young leaf</tissue>
    </source>
</reference>
<sequence length="171" mass="19872">DCHCSHVGIPVCLKGIFVLSCPKVHVSLSEYFLLHIRNVYREKNFVADSLANYSLDLDLEKKIYFDNSPSRSDKLHREWRSDNGNEGGEAQIENIFVAKMRVLRWICGHMRENEIRNEDIRGKLRVVESEDKMRKNWLRGSSQRGRGRLGKRLRQLGSNGKHKTKSNTVTF</sequence>
<name>A0A498HE81_MALDO</name>
<dbReference type="AlphaFoldDB" id="A0A498HE81"/>
<gene>
    <name evidence="1" type="ORF">DVH24_027588</name>
</gene>
<keyword evidence="2" id="KW-1185">Reference proteome</keyword>
<comment type="caution">
    <text evidence="1">The sequence shown here is derived from an EMBL/GenBank/DDBJ whole genome shotgun (WGS) entry which is preliminary data.</text>
</comment>